<reference evidence="11 12" key="1">
    <citation type="submission" date="2023-09" db="EMBL/GenBank/DDBJ databases">
        <title>Genomes of two closely related lineages of the louse Polyplax serrata with different host specificities.</title>
        <authorList>
            <person name="Martinu J."/>
            <person name="Tarabai H."/>
            <person name="Stefka J."/>
            <person name="Hypsa V."/>
        </authorList>
    </citation>
    <scope>NUCLEOTIDE SEQUENCE [LARGE SCALE GENOMIC DNA]</scope>
    <source>
        <strain evidence="11">98ZLc_SE</strain>
    </source>
</reference>
<evidence type="ECO:0000256" key="1">
    <source>
        <dbReference type="ARBA" id="ARBA00004123"/>
    </source>
</evidence>
<dbReference type="PANTHER" id="PTHR21597:SF0">
    <property type="entry name" value="THO COMPLEX SUBUNIT 2"/>
    <property type="match status" value="1"/>
</dbReference>
<evidence type="ECO:0000256" key="3">
    <source>
        <dbReference type="ARBA" id="ARBA00019596"/>
    </source>
</evidence>
<feature type="compositionally biased region" description="Basic and acidic residues" evidence="7">
    <location>
        <begin position="1530"/>
        <end position="1543"/>
    </location>
</feature>
<dbReference type="InterPro" id="IPR040007">
    <property type="entry name" value="Tho2"/>
</dbReference>
<dbReference type="Pfam" id="PF11732">
    <property type="entry name" value="Thoc2"/>
    <property type="match status" value="1"/>
</dbReference>
<evidence type="ECO:0000259" key="10">
    <source>
        <dbReference type="Pfam" id="PF16134"/>
    </source>
</evidence>
<feature type="domain" description="THO complex subunit 2 N-terminal" evidence="10">
    <location>
        <begin position="596"/>
        <end position="726"/>
    </location>
</feature>
<evidence type="ECO:0000313" key="11">
    <source>
        <dbReference type="EMBL" id="KAK6637229.1"/>
    </source>
</evidence>
<comment type="caution">
    <text evidence="11">The sequence shown here is derived from an EMBL/GenBank/DDBJ whole genome shotgun (WGS) entry which is preliminary data.</text>
</comment>
<feature type="coiled-coil region" evidence="6">
    <location>
        <begin position="1093"/>
        <end position="1120"/>
    </location>
</feature>
<comment type="subunit">
    <text evidence="5">Component of the THO subcomplex, which is composed of THOC1, THOC2, THOC3, THOC5, THOC6 and THOC7. The THO subcomplex interacts with DDX39B to form the THO-DDX39B complex which multimerizes into a 28-subunit tetrameric assembly. Component of the transcription/export (TREX) complex at least composed of ALYREF/THOC4, DDX39B, SARNP/CIP29, CHTOP and the THO subcomplex; in the complex interacts with THOC1, THOC3, THOC5, THOC7 and DDX39B. TREX seems to have a dynamic structure involving ATP-dependent remodeling. Interacts with POLDIP3 and ZC3H11A.</text>
</comment>
<evidence type="ECO:0000259" key="8">
    <source>
        <dbReference type="Pfam" id="PF11262"/>
    </source>
</evidence>
<name>A0ABR1BA39_POLSC</name>
<keyword evidence="4" id="KW-0539">Nucleus</keyword>
<protein>
    <recommendedName>
        <fullName evidence="3">THO complex subunit 2</fullName>
    </recommendedName>
</protein>
<dbReference type="PANTHER" id="PTHR21597">
    <property type="entry name" value="THO2 PROTEIN"/>
    <property type="match status" value="1"/>
</dbReference>
<feature type="compositionally biased region" description="Basic and acidic residues" evidence="7">
    <location>
        <begin position="1506"/>
        <end position="1516"/>
    </location>
</feature>
<comment type="subcellular location">
    <subcellularLocation>
        <location evidence="1">Nucleus</location>
    </subcellularLocation>
</comment>
<dbReference type="InterPro" id="IPR021726">
    <property type="entry name" value="THO_THOC2_N"/>
</dbReference>
<evidence type="ECO:0000256" key="7">
    <source>
        <dbReference type="SAM" id="MobiDB-lite"/>
    </source>
</evidence>
<evidence type="ECO:0000259" key="9">
    <source>
        <dbReference type="Pfam" id="PF11732"/>
    </source>
</evidence>
<feature type="domain" description="THO complex subunitTHOC2 C-terminal" evidence="8">
    <location>
        <begin position="1038"/>
        <end position="1340"/>
    </location>
</feature>
<sequence length="1543" mass="177907">MAKNQATLMKCKCKAKPKRYSVFEKEFVLYKRNEEKKVTSGRRYHSSTSPTGIFLKAIIFVPFRAHECTQVAARATFAFCRTLERVSLVTQFLFGKKNDDSMSEPIKDDVDQSKISTAKLSRTPQLLFDLDFQSEGDNNKLKGAFVENIKIQLKPAEILGNQEIKCNWSKKKERKLEMNNNKVYQKSKAKPSLKLLKNSVGDVVDSQTELKSTRYIYELLLLGVSGSIKKEWVIAALGEMVTMHMEIPSLILDVLNILDLETSSTNVSEERNNFCTIVRECAKVLPEKLLKERLEIDTLQDVGILKNRNFYTKFIRIKTKLYYKQKKFNLLREEGEGYAKLITQLNQEITSNFTSANLLQDTKSLIGCFNLDPNRVLDIILEAFELRTELSETFMELLKSYTNDPRVLCEILGFKFSHYYKNKEHTPMNLYIVTALLLQHNIIHLDDIYPWLMPLDSTIEKDWENEMKDAREYTRKLNVISTKDKESEESETEKESIQEKYAVTQKFGLCEALLKIGAWSVCQALCRNLPEHCVMEQPPVAKAMCNLLHSLIEPLYSANCCISGKVRRTPPPSLKNRFTPKPVSVFLDMRTDVIPMLISLGPSLHFDPVLMYKIIRLCKVSLNQMGGDGVKQPPDTDSLYHDIIVLLDLVILPSLSYMDCNCSIAEEVWNVIKNYPYQIRYCLYSRWKNETPNEHAKLLRKNGEALKNIKNIMKRVSKENIKPVGRLIGKLTHASPGVLFDYVLIQIQMYENLIGPVVDSLKFLTNLSYDVLGYCLVETLANTSVDKDRFKYDGTSISMWLQSLSSFCGSAFKKYNIELTGLLQYVANQLKAEKSLDLLILREVVQKMAGIEAAEEMTPDQLSAMSGGELLKGEAGYFSQVRNTKKSSLRLKEALSEQDLGVSLCLLMAQQRYCVIYRETDKSHLKLVGKLYDQCQDTLVQFGTFLCSTLTVDEYDSRFPSIHAMLSEYHINADVAFFLARPTLNHAINMKYDSLRKSDPNYKKLSLAAKQQKYCEAVQEVMTPIIESVKPLHSLKVWEDISPQFLVTFWSLTMYDLQVPVESYQKEINKIKQASLQAVDSKEMTTSKGKKEQERFNALMEKLQDERKKQQEHVEKVMARLRLEKDSWFPTKSLRSPKNESIMKFLQLCVFPRCIFTSTDALYCSKFIHTIHMLKTANFSTLLCLDKLLCDLTYTVTLCTENEAHRYGRFLCCVLELVMRWHGDVTIFEAECSKHPGFITKYRASNHFSDANDEVSYENYRHVCHKWHYKITKAILVCLESKDYTQIRNSLIVLIKILPHFPMLVKLAQIIEKAIEKVQQEEKNQRQDLYILAMSYGGHLKAKAPTMVKDSDFHQVISKTSTKQPKEKKESSTERVEKIEKKEKSTSRSESKENEKSRSNRRETTETRREPTPVYENTNKNKSDKDDMKEEVRLPKEEKSRTKDRKEEKHTREDRSYRDERYIEPMPLSKDEQRYTAGYYSGTGHYMDEAKDISSLSNSSSGSHKHGGDNEPDRDVKRRKLDGGSSSKGKNSERVREKEKIGD</sequence>
<evidence type="ECO:0000256" key="6">
    <source>
        <dbReference type="SAM" id="Coils"/>
    </source>
</evidence>
<organism evidence="11 12">
    <name type="scientific">Polyplax serrata</name>
    <name type="common">Common mouse louse</name>
    <dbReference type="NCBI Taxonomy" id="468196"/>
    <lineage>
        <taxon>Eukaryota</taxon>
        <taxon>Metazoa</taxon>
        <taxon>Ecdysozoa</taxon>
        <taxon>Arthropoda</taxon>
        <taxon>Hexapoda</taxon>
        <taxon>Insecta</taxon>
        <taxon>Pterygota</taxon>
        <taxon>Neoptera</taxon>
        <taxon>Paraneoptera</taxon>
        <taxon>Psocodea</taxon>
        <taxon>Troctomorpha</taxon>
        <taxon>Phthiraptera</taxon>
        <taxon>Anoplura</taxon>
        <taxon>Polyplacidae</taxon>
        <taxon>Polyplax</taxon>
    </lineage>
</organism>
<dbReference type="InterPro" id="IPR021418">
    <property type="entry name" value="THO_THOC2_C"/>
</dbReference>
<keyword evidence="12" id="KW-1185">Reference proteome</keyword>
<keyword evidence="6" id="KW-0175">Coiled coil</keyword>
<feature type="compositionally biased region" description="Basic and acidic residues" evidence="7">
    <location>
        <begin position="1419"/>
        <end position="1474"/>
    </location>
</feature>
<dbReference type="InterPro" id="IPR032302">
    <property type="entry name" value="THOC2_N"/>
</dbReference>
<evidence type="ECO:0000256" key="5">
    <source>
        <dbReference type="ARBA" id="ARBA00047033"/>
    </source>
</evidence>
<dbReference type="Pfam" id="PF11262">
    <property type="entry name" value="Tho2"/>
    <property type="match status" value="1"/>
</dbReference>
<evidence type="ECO:0000256" key="4">
    <source>
        <dbReference type="ARBA" id="ARBA00023242"/>
    </source>
</evidence>
<feature type="domain" description="THO complex subunitTHOC2 N-terminal" evidence="9">
    <location>
        <begin position="728"/>
        <end position="805"/>
    </location>
</feature>
<comment type="similarity">
    <text evidence="2">Belongs to the THOC2 family.</text>
</comment>
<evidence type="ECO:0000313" key="12">
    <source>
        <dbReference type="Proteomes" id="UP001359485"/>
    </source>
</evidence>
<accession>A0ABR1BA39</accession>
<gene>
    <name evidence="11" type="ORF">RUM44_007643</name>
</gene>
<dbReference type="Proteomes" id="UP001359485">
    <property type="component" value="Unassembled WGS sequence"/>
</dbReference>
<dbReference type="Pfam" id="PF16134">
    <property type="entry name" value="THOC2_N"/>
    <property type="match status" value="2"/>
</dbReference>
<feature type="compositionally biased region" description="Basic and acidic residues" evidence="7">
    <location>
        <begin position="1364"/>
        <end position="1411"/>
    </location>
</feature>
<dbReference type="EMBL" id="JAWJWF010000002">
    <property type="protein sequence ID" value="KAK6637229.1"/>
    <property type="molecule type" value="Genomic_DNA"/>
</dbReference>
<proteinExistence type="inferred from homology"/>
<feature type="region of interest" description="Disordered" evidence="7">
    <location>
        <begin position="1355"/>
        <end position="1543"/>
    </location>
</feature>
<evidence type="ECO:0000256" key="2">
    <source>
        <dbReference type="ARBA" id="ARBA00007857"/>
    </source>
</evidence>
<feature type="domain" description="THO complex subunit 2 N-terminal" evidence="10">
    <location>
        <begin position="205"/>
        <end position="560"/>
    </location>
</feature>